<organism evidence="3 4">
    <name type="scientific">Panicum miliaceum</name>
    <name type="common">Proso millet</name>
    <name type="synonym">Broomcorn millet</name>
    <dbReference type="NCBI Taxonomy" id="4540"/>
    <lineage>
        <taxon>Eukaryota</taxon>
        <taxon>Viridiplantae</taxon>
        <taxon>Streptophyta</taxon>
        <taxon>Embryophyta</taxon>
        <taxon>Tracheophyta</taxon>
        <taxon>Spermatophyta</taxon>
        <taxon>Magnoliopsida</taxon>
        <taxon>Liliopsida</taxon>
        <taxon>Poales</taxon>
        <taxon>Poaceae</taxon>
        <taxon>PACMAD clade</taxon>
        <taxon>Panicoideae</taxon>
        <taxon>Panicodae</taxon>
        <taxon>Paniceae</taxon>
        <taxon>Panicinae</taxon>
        <taxon>Panicum</taxon>
        <taxon>Panicum sect. Panicum</taxon>
    </lineage>
</organism>
<sequence length="74" mass="8011">MAADQEIMQQQREEHGGESSRRDYADPPPQPVVATSELLRWSLYRGAIAEFVATLLFLYVAASASSASRGPSAA</sequence>
<proteinExistence type="predicted"/>
<gene>
    <name evidence="3" type="ORF">C2845_PM02G11460</name>
</gene>
<evidence type="ECO:0000313" key="3">
    <source>
        <dbReference type="EMBL" id="RLN19471.1"/>
    </source>
</evidence>
<feature type="compositionally biased region" description="Basic and acidic residues" evidence="1">
    <location>
        <begin position="11"/>
        <end position="25"/>
    </location>
</feature>
<evidence type="ECO:0000256" key="1">
    <source>
        <dbReference type="SAM" id="MobiDB-lite"/>
    </source>
</evidence>
<name>A0A3L6SEN1_PANMI</name>
<dbReference type="PANTHER" id="PTHR45687">
    <property type="entry name" value="AQUAPORIN OR AQUAGLYCEROPORIN RELATED"/>
    <property type="match status" value="1"/>
</dbReference>
<evidence type="ECO:0000313" key="4">
    <source>
        <dbReference type="Proteomes" id="UP000275267"/>
    </source>
</evidence>
<dbReference type="OrthoDB" id="3222at2759"/>
<comment type="caution">
    <text evidence="3">The sequence shown here is derived from an EMBL/GenBank/DDBJ whole genome shotgun (WGS) entry which is preliminary data.</text>
</comment>
<dbReference type="Proteomes" id="UP000275267">
    <property type="component" value="Unassembled WGS sequence"/>
</dbReference>
<dbReference type="AlphaFoldDB" id="A0A3L6SEN1"/>
<dbReference type="STRING" id="4540.A0A3L6SEN1"/>
<keyword evidence="2" id="KW-0472">Membrane</keyword>
<dbReference type="InterPro" id="IPR034294">
    <property type="entry name" value="Aquaporin_transptr"/>
</dbReference>
<keyword evidence="2" id="KW-1133">Transmembrane helix</keyword>
<feature type="transmembrane region" description="Helical" evidence="2">
    <location>
        <begin position="43"/>
        <end position="62"/>
    </location>
</feature>
<accession>A0A3L6SEN1</accession>
<keyword evidence="4" id="KW-1185">Reference proteome</keyword>
<evidence type="ECO:0000256" key="2">
    <source>
        <dbReference type="SAM" id="Phobius"/>
    </source>
</evidence>
<dbReference type="EMBL" id="PQIB02000005">
    <property type="protein sequence ID" value="RLN19471.1"/>
    <property type="molecule type" value="Genomic_DNA"/>
</dbReference>
<feature type="region of interest" description="Disordered" evidence="1">
    <location>
        <begin position="1"/>
        <end position="29"/>
    </location>
</feature>
<keyword evidence="2" id="KW-0812">Transmembrane</keyword>
<protein>
    <submittedName>
        <fullName evidence="3">Aquaporin PIP2-1-like</fullName>
    </submittedName>
</protein>
<reference evidence="4" key="1">
    <citation type="journal article" date="2019" name="Nat. Commun.">
        <title>The genome of broomcorn millet.</title>
        <authorList>
            <person name="Zou C."/>
            <person name="Miki D."/>
            <person name="Li D."/>
            <person name="Tang Q."/>
            <person name="Xiao L."/>
            <person name="Rajput S."/>
            <person name="Deng P."/>
            <person name="Jia W."/>
            <person name="Huang R."/>
            <person name="Zhang M."/>
            <person name="Sun Y."/>
            <person name="Hu J."/>
            <person name="Fu X."/>
            <person name="Schnable P.S."/>
            <person name="Li F."/>
            <person name="Zhang H."/>
            <person name="Feng B."/>
            <person name="Zhu X."/>
            <person name="Liu R."/>
            <person name="Schnable J.C."/>
            <person name="Zhu J.-K."/>
            <person name="Zhang H."/>
        </authorList>
    </citation>
    <scope>NUCLEOTIDE SEQUENCE [LARGE SCALE GENOMIC DNA]</scope>
</reference>